<dbReference type="OrthoDB" id="1883087at2759"/>
<evidence type="ECO:0000313" key="2">
    <source>
        <dbReference type="EMBL" id="KAF6157597.1"/>
    </source>
</evidence>
<dbReference type="InterPro" id="IPR002083">
    <property type="entry name" value="MATH/TRAF_dom"/>
</dbReference>
<protein>
    <recommendedName>
        <fullName evidence="1">MATH domain-containing protein</fullName>
    </recommendedName>
</protein>
<comment type="caution">
    <text evidence="2">The sequence shown here is derived from an EMBL/GenBank/DDBJ whole genome shotgun (WGS) entry which is preliminary data.</text>
</comment>
<keyword evidence="3" id="KW-1185">Reference proteome</keyword>
<dbReference type="EMBL" id="JACGCM010001272">
    <property type="protein sequence ID" value="KAF6157597.1"/>
    <property type="molecule type" value="Genomic_DNA"/>
</dbReference>
<dbReference type="AlphaFoldDB" id="A0A7J7MRZ6"/>
<dbReference type="SUPFAM" id="SSF49599">
    <property type="entry name" value="TRAF domain-like"/>
    <property type="match status" value="2"/>
</dbReference>
<reference evidence="2 3" key="1">
    <citation type="journal article" date="2020" name="IScience">
        <title>Genome Sequencing of the Endangered Kingdonia uniflora (Circaeasteraceae, Ranunculales) Reveals Potential Mechanisms of Evolutionary Specialization.</title>
        <authorList>
            <person name="Sun Y."/>
            <person name="Deng T."/>
            <person name="Zhang A."/>
            <person name="Moore M.J."/>
            <person name="Landis J.B."/>
            <person name="Lin N."/>
            <person name="Zhang H."/>
            <person name="Zhang X."/>
            <person name="Huang J."/>
            <person name="Zhang X."/>
            <person name="Sun H."/>
            <person name="Wang H."/>
        </authorList>
    </citation>
    <scope>NUCLEOTIDE SEQUENCE [LARGE SCALE GENOMIC DNA]</scope>
    <source>
        <strain evidence="2">TB1705</strain>
        <tissue evidence="2">Leaf</tissue>
    </source>
</reference>
<evidence type="ECO:0000259" key="1">
    <source>
        <dbReference type="PROSITE" id="PS50144"/>
    </source>
</evidence>
<dbReference type="PANTHER" id="PTHR46162">
    <property type="entry name" value="TRAF-LIKE FAMILY PROTEIN"/>
    <property type="match status" value="1"/>
</dbReference>
<name>A0A7J7MRZ6_9MAGN</name>
<dbReference type="Gene3D" id="2.60.210.10">
    <property type="entry name" value="Apoptosis, Tumor Necrosis Factor Receptor Associated Protein 2, Chain A"/>
    <property type="match status" value="2"/>
</dbReference>
<dbReference type="CDD" id="cd00121">
    <property type="entry name" value="MATH"/>
    <property type="match status" value="1"/>
</dbReference>
<sequence length="217" mass="24962">MEGIQRSTRQAPPTHLRLKIESFSLIQKTSLERYDSLKFEAGGYKWKLAIYPNGNKCGNGIDHISFYLVLVDKSSFGINKEAVVTFNLFLFDQFPDKYFGYLVNDICVLEAEVFFIKNIERGNLSDGNLSVYLVWADSEISPKAKVLMDFKLRLVDQLSGKHKDEQFTHWFDKTDKDWGWGKFLLLSVPNLLNEFLVKDCCKLEAEVTILGDVKNLD</sequence>
<accession>A0A7J7MRZ6</accession>
<dbReference type="PROSITE" id="PS50144">
    <property type="entry name" value="MATH"/>
    <property type="match status" value="1"/>
</dbReference>
<dbReference type="Pfam" id="PF22486">
    <property type="entry name" value="MATH_2"/>
    <property type="match status" value="2"/>
</dbReference>
<dbReference type="Proteomes" id="UP000541444">
    <property type="component" value="Unassembled WGS sequence"/>
</dbReference>
<dbReference type="InterPro" id="IPR008974">
    <property type="entry name" value="TRAF-like"/>
</dbReference>
<dbReference type="PANTHER" id="PTHR46162:SF2">
    <property type="entry name" value="ANKYRIN REPEAT-CONTAINING PROTEIN-RELATED"/>
    <property type="match status" value="1"/>
</dbReference>
<feature type="domain" description="MATH" evidence="1">
    <location>
        <begin position="13"/>
        <end position="207"/>
    </location>
</feature>
<proteinExistence type="predicted"/>
<evidence type="ECO:0000313" key="3">
    <source>
        <dbReference type="Proteomes" id="UP000541444"/>
    </source>
</evidence>
<organism evidence="2 3">
    <name type="scientific">Kingdonia uniflora</name>
    <dbReference type="NCBI Taxonomy" id="39325"/>
    <lineage>
        <taxon>Eukaryota</taxon>
        <taxon>Viridiplantae</taxon>
        <taxon>Streptophyta</taxon>
        <taxon>Embryophyta</taxon>
        <taxon>Tracheophyta</taxon>
        <taxon>Spermatophyta</taxon>
        <taxon>Magnoliopsida</taxon>
        <taxon>Ranunculales</taxon>
        <taxon>Circaeasteraceae</taxon>
        <taxon>Kingdonia</taxon>
    </lineage>
</organism>
<gene>
    <name evidence="2" type="ORF">GIB67_037170</name>
</gene>